<sequence>MGPYVTSITYECWCYFDCLVLTIVQDFVRLYDASKKVASDCRTLIDHFCVHILDNLRHVEIDIMKPEIDDWKESLEPRERDVRALIQDCKAYLSRMEDATDNNERTYESCRAALIGVYDASPLDQLERGRSRRRNILERMSRLLHRSQSRARTQPQVNEDVDVVEVIEAFLGGLHLFCDFYTQIKKDVTNMQILLNEGEILHETEIEHYNRWAVEMSRIFESYHTA</sequence>
<gene>
    <name evidence="1" type="ORF">GFSPODELE1_LOCUS10316</name>
</gene>
<keyword evidence="2" id="KW-1185">Reference proteome</keyword>
<reference evidence="2" key="1">
    <citation type="submission" date="2024-04" db="EMBL/GenBank/DDBJ databases">
        <authorList>
            <person name="Shaw F."/>
            <person name="Minotto A."/>
        </authorList>
    </citation>
    <scope>NUCLEOTIDE SEQUENCE [LARGE SCALE GENOMIC DNA]</scope>
</reference>
<proteinExistence type="predicted"/>
<dbReference type="Proteomes" id="UP001497453">
    <property type="component" value="Chromosome 8"/>
</dbReference>
<evidence type="ECO:0000313" key="2">
    <source>
        <dbReference type="Proteomes" id="UP001497453"/>
    </source>
</evidence>
<organism evidence="1 2">
    <name type="scientific">Somion occarium</name>
    <dbReference type="NCBI Taxonomy" id="3059160"/>
    <lineage>
        <taxon>Eukaryota</taxon>
        <taxon>Fungi</taxon>
        <taxon>Dikarya</taxon>
        <taxon>Basidiomycota</taxon>
        <taxon>Agaricomycotina</taxon>
        <taxon>Agaricomycetes</taxon>
        <taxon>Polyporales</taxon>
        <taxon>Cerrenaceae</taxon>
        <taxon>Somion</taxon>
    </lineage>
</organism>
<name>A0ABP1E6D1_9APHY</name>
<evidence type="ECO:0000313" key="1">
    <source>
        <dbReference type="EMBL" id="CAL1715610.1"/>
    </source>
</evidence>
<dbReference type="EMBL" id="OZ037951">
    <property type="protein sequence ID" value="CAL1715610.1"/>
    <property type="molecule type" value="Genomic_DNA"/>
</dbReference>
<protein>
    <submittedName>
        <fullName evidence="1">Uncharacterized protein</fullName>
    </submittedName>
</protein>
<accession>A0ABP1E6D1</accession>